<name>A0A0A8XNX7_ARUDO</name>
<accession>A0A0A8XNX7</accession>
<feature type="compositionally biased region" description="Basic and acidic residues" evidence="1">
    <location>
        <begin position="74"/>
        <end position="85"/>
    </location>
</feature>
<organism evidence="2">
    <name type="scientific">Arundo donax</name>
    <name type="common">Giant reed</name>
    <name type="synonym">Donax arundinaceus</name>
    <dbReference type="NCBI Taxonomy" id="35708"/>
    <lineage>
        <taxon>Eukaryota</taxon>
        <taxon>Viridiplantae</taxon>
        <taxon>Streptophyta</taxon>
        <taxon>Embryophyta</taxon>
        <taxon>Tracheophyta</taxon>
        <taxon>Spermatophyta</taxon>
        <taxon>Magnoliopsida</taxon>
        <taxon>Liliopsida</taxon>
        <taxon>Poales</taxon>
        <taxon>Poaceae</taxon>
        <taxon>PACMAD clade</taxon>
        <taxon>Arundinoideae</taxon>
        <taxon>Arundineae</taxon>
        <taxon>Arundo</taxon>
    </lineage>
</organism>
<proteinExistence type="predicted"/>
<reference evidence="2" key="1">
    <citation type="submission" date="2014-09" db="EMBL/GenBank/DDBJ databases">
        <authorList>
            <person name="Magalhaes I.L.F."/>
            <person name="Oliveira U."/>
            <person name="Santos F.R."/>
            <person name="Vidigal T.H.D.A."/>
            <person name="Brescovit A.D."/>
            <person name="Santos A.J."/>
        </authorList>
    </citation>
    <scope>NUCLEOTIDE SEQUENCE</scope>
    <source>
        <tissue evidence="2">Shoot tissue taken approximately 20 cm above the soil surface</tissue>
    </source>
</reference>
<sequence>MDALARRQLPQDLARAEQEGEGEPIGRHPRGAHGGVGRERVLRGASAAATDATAPHEELDEGVVRDGGGVGARSAEDRRSCVARR</sequence>
<dbReference type="EMBL" id="GBRH01282526">
    <property type="protein sequence ID" value="JAD15369.1"/>
    <property type="molecule type" value="Transcribed_RNA"/>
</dbReference>
<evidence type="ECO:0000313" key="2">
    <source>
        <dbReference type="EMBL" id="JAD15369.1"/>
    </source>
</evidence>
<feature type="region of interest" description="Disordered" evidence="1">
    <location>
        <begin position="1"/>
        <end position="85"/>
    </location>
</feature>
<dbReference type="AlphaFoldDB" id="A0A0A8XNX7"/>
<reference evidence="2" key="2">
    <citation type="journal article" date="2015" name="Data Brief">
        <title>Shoot transcriptome of the giant reed, Arundo donax.</title>
        <authorList>
            <person name="Barrero R.A."/>
            <person name="Guerrero F.D."/>
            <person name="Moolhuijzen P."/>
            <person name="Goolsby J.A."/>
            <person name="Tidwell J."/>
            <person name="Bellgard S.E."/>
            <person name="Bellgard M.I."/>
        </authorList>
    </citation>
    <scope>NUCLEOTIDE SEQUENCE</scope>
    <source>
        <tissue evidence="2">Shoot tissue taken approximately 20 cm above the soil surface</tissue>
    </source>
</reference>
<evidence type="ECO:0000256" key="1">
    <source>
        <dbReference type="SAM" id="MobiDB-lite"/>
    </source>
</evidence>
<protein>
    <submittedName>
        <fullName evidence="2">Uncharacterized protein</fullName>
    </submittedName>
</protein>